<dbReference type="PANTHER" id="PTHR33606:SF3">
    <property type="entry name" value="PROTEIN YCII"/>
    <property type="match status" value="1"/>
</dbReference>
<evidence type="ECO:0000313" key="3">
    <source>
        <dbReference type="Proteomes" id="UP000019478"/>
    </source>
</evidence>
<sequence>MSSSTPTAEWLVHIPDFPGVLDKRLAARPQHLSALKPKIEEGVVVFGGAILSKQPGPGETPDMTGSFILIKAENEEKVREALENDPYTKGGAWDVKNAKIYPFKCAVRTAL</sequence>
<gene>
    <name evidence="2" type="ORF">A1O3_09983</name>
</gene>
<evidence type="ECO:0000259" key="1">
    <source>
        <dbReference type="Pfam" id="PF03795"/>
    </source>
</evidence>
<dbReference type="Proteomes" id="UP000019478">
    <property type="component" value="Unassembled WGS sequence"/>
</dbReference>
<reference evidence="2 3" key="1">
    <citation type="submission" date="2013-03" db="EMBL/GenBank/DDBJ databases">
        <title>The Genome Sequence of Capronia epimyces CBS 606.96.</title>
        <authorList>
            <consortium name="The Broad Institute Genomics Platform"/>
            <person name="Cuomo C."/>
            <person name="de Hoog S."/>
            <person name="Gorbushina A."/>
            <person name="Walker B."/>
            <person name="Young S.K."/>
            <person name="Zeng Q."/>
            <person name="Gargeya S."/>
            <person name="Fitzgerald M."/>
            <person name="Haas B."/>
            <person name="Abouelleil A."/>
            <person name="Allen A.W."/>
            <person name="Alvarado L."/>
            <person name="Arachchi H.M."/>
            <person name="Berlin A.M."/>
            <person name="Chapman S.B."/>
            <person name="Gainer-Dewar J."/>
            <person name="Goldberg J."/>
            <person name="Griggs A."/>
            <person name="Gujja S."/>
            <person name="Hansen M."/>
            <person name="Howarth C."/>
            <person name="Imamovic A."/>
            <person name="Ireland A."/>
            <person name="Larimer J."/>
            <person name="McCowan C."/>
            <person name="Murphy C."/>
            <person name="Pearson M."/>
            <person name="Poon T.W."/>
            <person name="Priest M."/>
            <person name="Roberts A."/>
            <person name="Saif S."/>
            <person name="Shea T."/>
            <person name="Sisk P."/>
            <person name="Sykes S."/>
            <person name="Wortman J."/>
            <person name="Nusbaum C."/>
            <person name="Birren B."/>
        </authorList>
    </citation>
    <scope>NUCLEOTIDE SEQUENCE [LARGE SCALE GENOMIC DNA]</scope>
    <source>
        <strain evidence="2 3">CBS 606.96</strain>
    </source>
</reference>
<dbReference type="RefSeq" id="XP_007738264.1">
    <property type="nucleotide sequence ID" value="XM_007740074.1"/>
</dbReference>
<dbReference type="GeneID" id="19174064"/>
<dbReference type="InterPro" id="IPR005545">
    <property type="entry name" value="YCII"/>
</dbReference>
<name>W9Y5M4_9EURO</name>
<dbReference type="AlphaFoldDB" id="W9Y5M4"/>
<organism evidence="2 3">
    <name type="scientific">Capronia epimyces CBS 606.96</name>
    <dbReference type="NCBI Taxonomy" id="1182542"/>
    <lineage>
        <taxon>Eukaryota</taxon>
        <taxon>Fungi</taxon>
        <taxon>Dikarya</taxon>
        <taxon>Ascomycota</taxon>
        <taxon>Pezizomycotina</taxon>
        <taxon>Eurotiomycetes</taxon>
        <taxon>Chaetothyriomycetidae</taxon>
        <taxon>Chaetothyriales</taxon>
        <taxon>Herpotrichiellaceae</taxon>
        <taxon>Capronia</taxon>
    </lineage>
</organism>
<dbReference type="STRING" id="1182542.W9Y5M4"/>
<dbReference type="SUPFAM" id="SSF54909">
    <property type="entry name" value="Dimeric alpha+beta barrel"/>
    <property type="match status" value="1"/>
</dbReference>
<feature type="domain" description="YCII-related" evidence="1">
    <location>
        <begin position="9"/>
        <end position="95"/>
    </location>
</feature>
<dbReference type="OrthoDB" id="5519740at2759"/>
<dbReference type="Pfam" id="PF03795">
    <property type="entry name" value="YCII"/>
    <property type="match status" value="1"/>
</dbReference>
<dbReference type="HOGENOM" id="CLU_110355_2_4_1"/>
<dbReference type="eggNOG" id="ENOG502S8X0">
    <property type="taxonomic scope" value="Eukaryota"/>
</dbReference>
<dbReference type="InterPro" id="IPR051807">
    <property type="entry name" value="Sec-metab_biosynth-assoc"/>
</dbReference>
<dbReference type="PANTHER" id="PTHR33606">
    <property type="entry name" value="PROTEIN YCII"/>
    <property type="match status" value="1"/>
</dbReference>
<dbReference type="Gene3D" id="3.30.70.1060">
    <property type="entry name" value="Dimeric alpha+beta barrel"/>
    <property type="match status" value="1"/>
</dbReference>
<dbReference type="InterPro" id="IPR011008">
    <property type="entry name" value="Dimeric_a/b-barrel"/>
</dbReference>
<keyword evidence="3" id="KW-1185">Reference proteome</keyword>
<protein>
    <recommendedName>
        <fullName evidence="1">YCII-related domain-containing protein</fullName>
    </recommendedName>
</protein>
<accession>W9Y5M4</accession>
<proteinExistence type="predicted"/>
<comment type="caution">
    <text evidence="2">The sequence shown here is derived from an EMBL/GenBank/DDBJ whole genome shotgun (WGS) entry which is preliminary data.</text>
</comment>
<dbReference type="EMBL" id="AMGY01000010">
    <property type="protein sequence ID" value="EXJ77754.1"/>
    <property type="molecule type" value="Genomic_DNA"/>
</dbReference>
<evidence type="ECO:0000313" key="2">
    <source>
        <dbReference type="EMBL" id="EXJ77754.1"/>
    </source>
</evidence>